<keyword evidence="10 12" id="KW-0472">Membrane</keyword>
<keyword evidence="12" id="KW-1133">Transmembrane helix</keyword>
<dbReference type="InterPro" id="IPR036322">
    <property type="entry name" value="WD40_repeat_dom_sf"/>
</dbReference>
<evidence type="ECO:0000256" key="3">
    <source>
        <dbReference type="ARBA" id="ARBA00022448"/>
    </source>
</evidence>
<evidence type="ECO:0000313" key="17">
    <source>
        <dbReference type="Proteomes" id="UP000559256"/>
    </source>
</evidence>
<gene>
    <name evidence="16" type="ORF">D9758_003427</name>
</gene>
<feature type="repeat" description="WD" evidence="11">
    <location>
        <begin position="656"/>
        <end position="697"/>
    </location>
</feature>
<evidence type="ECO:0000313" key="16">
    <source>
        <dbReference type="EMBL" id="KAF5371710.1"/>
    </source>
</evidence>
<dbReference type="SUPFAM" id="SSF50978">
    <property type="entry name" value="WD40 repeat-like"/>
    <property type="match status" value="1"/>
</dbReference>
<keyword evidence="4" id="KW-0963">Cytoplasm</keyword>
<feature type="transmembrane region" description="Helical" evidence="12">
    <location>
        <begin position="434"/>
        <end position="452"/>
    </location>
</feature>
<dbReference type="Proteomes" id="UP000559256">
    <property type="component" value="Unassembled WGS sequence"/>
</dbReference>
<dbReference type="PROSITE" id="PS50082">
    <property type="entry name" value="WD_REPEATS_2"/>
    <property type="match status" value="5"/>
</dbReference>
<feature type="transmembrane region" description="Helical" evidence="12">
    <location>
        <begin position="326"/>
        <end position="344"/>
    </location>
</feature>
<dbReference type="SMART" id="SM00320">
    <property type="entry name" value="WD40"/>
    <property type="match status" value="6"/>
</dbReference>
<dbReference type="OrthoDB" id="10261470at2759"/>
<keyword evidence="3" id="KW-0813">Transport</keyword>
<proteinExistence type="predicted"/>
<dbReference type="InterPro" id="IPR050844">
    <property type="entry name" value="Coatomer_complex_subunit"/>
</dbReference>
<evidence type="ECO:0008006" key="18">
    <source>
        <dbReference type="Google" id="ProtNLM"/>
    </source>
</evidence>
<organism evidence="16 17">
    <name type="scientific">Tetrapyrgos nigripes</name>
    <dbReference type="NCBI Taxonomy" id="182062"/>
    <lineage>
        <taxon>Eukaryota</taxon>
        <taxon>Fungi</taxon>
        <taxon>Dikarya</taxon>
        <taxon>Basidiomycota</taxon>
        <taxon>Agaricomycotina</taxon>
        <taxon>Agaricomycetes</taxon>
        <taxon>Agaricomycetidae</taxon>
        <taxon>Agaricales</taxon>
        <taxon>Marasmiineae</taxon>
        <taxon>Marasmiaceae</taxon>
        <taxon>Tetrapyrgos</taxon>
    </lineage>
</organism>
<dbReference type="InterPro" id="IPR020472">
    <property type="entry name" value="WD40_PAC1"/>
</dbReference>
<feature type="repeat" description="WD" evidence="11">
    <location>
        <begin position="508"/>
        <end position="542"/>
    </location>
</feature>
<sequence>MNSIYFEEKKVHNGVLRPIVAHCTGRYDRRSYAKPKSGTISPGFLYTHEANPEYLPPNWSSHVHPEGQLYFAREGPLRVVTEVYMYNQDLMNKVLSWVSRIEALLEEKKFPLSEGIELFVMLEEDDCLYYFVNHTTRGQFWLEEVQTEDIGIPDYDSPSHLKLYLEELYWWHWEHFPMHHPNGLPAHLIDELICVFSHAMTDHMTSNTSTFFYGQKDCKKFLKALRLAREHPTDGRQTCVVARLWKFVCSNRFQTHYGQESSRLSRDQHIIYDPSRPSRISRIAATLTFKHSGRYLAKLNDIFVDHLVYETEWKPFMARCFQDWKGVSFAAFTTLLLHLFLVFLECSRSLAITSAALLGTSFFLSMLLLHRYDHLVNATAAEAYTHLESIHSETYDFQFIAFLYSLPKALHLWGSLVLLANLFVMLGIYCGPNYALGAALVGSLVGVWVWRIETTASKGLHSILRNLYLPRLCTMVVCSYGTIGWVYWWIDLRNTKARRRNAHLWSRLTFFAGPVRAVHFHPSRALLVTGGDDYKIKVWDIRPQNRRCLFTLHGHLDYIRTVQFHHEMPWIISTSDDQTIRIWNSTSRNCIAVLTGHSHYVMSGFFHPKDDLVVSASMDQTVRVWDISGLRKGSPNTGGPGNFETFDTFSTVKYVLEGHDRGVNYAAFHPTLPLIVSAADDRTIKIWRMSETKAWEVDSCRGHFNNVSSALFHPRHELIVSCGEDKTIRVWDLAKRTAIQTFRREHDRFWVLASHPNLNLFAAGHDSGLIVFKLERERPAFAVHQDTLYYVRDKYVRSYDFNTASDLGLLSVRKFGSPYMPPRTLSYNPAERAVIVTVSSDNGMYELTALPQGSQGGEVKDSSVDGKKGNGQSAIFVARNRFAILNKSSQLIEVRDLSNSVVKSIKPPVQTNEIFYGGTACLILSSTSSVVLYDIQQQKTIAEINSPPVKYVVWNSDGSLVALMSKHTITIANRTFSEHSLIHETIRIKSGAWDDAGVFLYSTLNHVKYGFSQGDHGVICTLDNPVYLTRVKGKTIHCLDRSARPRTITFDPTEYRFKLALLKNNYEEMLYIIKTSTLLGQSIIAYLQQRGYPEIALHFVQDTNTRFELALECGNMDVAVETAEAIDRADCWERLALQALKQGNHKIVEKAYQKTKNFDKLSFLYLATGSTEKLSKMQKIADARGDPMSRFHNALYAGDVKGRITVLRDVGMYPLAYLTAKTHGFDDIAEEILEDASLTEADVDDVPSFAQAVTVKPPPVVTSTTDLTWPTISAGENFFDRALANGGLEGGSFEPSYVNGDAAAGSAMSALDDWAKDEETHDDIDPEEGGWDLGAEEEEFQETEVTVEEAEEEELGAGATPGLDERDLWVRNSPLAADHVSAGSFETAMQLLNRQLGVVNFEPLKLLFLSIYRSSHTYLSPVASLPPLHLHIRRNPTESSPSKVLPIAVISLKQARAALSEGYRALSSNKLPEAQEVFRSVLKTLLLTVLTSDDEARQWRETVTTAREYLLGVCIELERRRIAEAEPDNVRRSLELAAYFTHCQLQPPHMIIALRSAMAVFHKANNQAGAARFAKRLLELKPDSKVVAVARQRIAAGERNPRDNVEVSYDEFTPFEICAASYTPIYRGSPAIHCPYTDASYLPQFKGSLDPLVNLAEIGAVASGLPAPW</sequence>
<evidence type="ECO:0000259" key="13">
    <source>
        <dbReference type="Pfam" id="PF04053"/>
    </source>
</evidence>
<dbReference type="GO" id="GO:0005198">
    <property type="term" value="F:structural molecule activity"/>
    <property type="evidence" value="ECO:0007669"/>
    <property type="project" value="InterPro"/>
</dbReference>
<evidence type="ECO:0000256" key="12">
    <source>
        <dbReference type="SAM" id="Phobius"/>
    </source>
</evidence>
<dbReference type="CDD" id="cd00200">
    <property type="entry name" value="WD40"/>
    <property type="match status" value="1"/>
</dbReference>
<evidence type="ECO:0000256" key="7">
    <source>
        <dbReference type="ARBA" id="ARBA00022892"/>
    </source>
</evidence>
<evidence type="ECO:0000259" key="14">
    <source>
        <dbReference type="Pfam" id="PF06957"/>
    </source>
</evidence>
<dbReference type="FunFam" id="1.25.40.470:FF:000002">
    <property type="entry name" value="Coatomer subunit alpha"/>
    <property type="match status" value="1"/>
</dbReference>
<keyword evidence="17" id="KW-1185">Reference proteome</keyword>
<dbReference type="InterPro" id="IPR019775">
    <property type="entry name" value="WD40_repeat_CS"/>
</dbReference>
<dbReference type="GO" id="GO:0030126">
    <property type="term" value="C:COPI vesicle coat"/>
    <property type="evidence" value="ECO:0007669"/>
    <property type="project" value="InterPro"/>
</dbReference>
<dbReference type="InterPro" id="IPR047312">
    <property type="entry name" value="Coatomer_alpha_WD-assoc_reg"/>
</dbReference>
<keyword evidence="7" id="KW-0931">ER-Golgi transport</keyword>
<dbReference type="PANTHER" id="PTHR19876:SF1">
    <property type="entry name" value="COATOMER SUBUNIT ALPHA"/>
    <property type="match status" value="1"/>
</dbReference>
<comment type="subcellular location">
    <subcellularLocation>
        <location evidence="2">Cytoplasm</location>
    </subcellularLocation>
    <subcellularLocation>
        <location evidence="1">Golgi apparatus membrane</location>
        <topology evidence="1">Peripheral membrane protein</topology>
        <orientation evidence="1">Cytoplasmic side</orientation>
    </subcellularLocation>
</comment>
<comment type="caution">
    <text evidence="16">The sequence shown here is derived from an EMBL/GenBank/DDBJ whole genome shotgun (WGS) entry which is preliminary data.</text>
</comment>
<evidence type="ECO:0000259" key="15">
    <source>
        <dbReference type="Pfam" id="PF23953"/>
    </source>
</evidence>
<dbReference type="InterPro" id="IPR056176">
    <property type="entry name" value="TPR_COPA_B"/>
</dbReference>
<evidence type="ECO:0000256" key="5">
    <source>
        <dbReference type="ARBA" id="ARBA00022574"/>
    </source>
</evidence>
<dbReference type="InterPro" id="IPR006692">
    <property type="entry name" value="Beta-prop_COPA/B_2nd"/>
</dbReference>
<dbReference type="InterPro" id="IPR001680">
    <property type="entry name" value="WD40_rpt"/>
</dbReference>
<dbReference type="CDD" id="cd22948">
    <property type="entry name" value="Coatomer_WDAD_alpha"/>
    <property type="match status" value="1"/>
</dbReference>
<dbReference type="GO" id="GO:0000139">
    <property type="term" value="C:Golgi membrane"/>
    <property type="evidence" value="ECO:0007669"/>
    <property type="project" value="UniProtKB-SubCell"/>
</dbReference>
<accession>A0A8H5GVJ8</accession>
<evidence type="ECO:0000256" key="4">
    <source>
        <dbReference type="ARBA" id="ARBA00022490"/>
    </source>
</evidence>
<evidence type="ECO:0000256" key="8">
    <source>
        <dbReference type="ARBA" id="ARBA00022927"/>
    </source>
</evidence>
<dbReference type="GO" id="GO:0006890">
    <property type="term" value="P:retrograde vesicle-mediated transport, Golgi to endoplasmic reticulum"/>
    <property type="evidence" value="ECO:0007669"/>
    <property type="project" value="TreeGrafter"/>
</dbReference>
<dbReference type="InterPro" id="IPR011048">
    <property type="entry name" value="Haem_d1_sf"/>
</dbReference>
<evidence type="ECO:0000256" key="1">
    <source>
        <dbReference type="ARBA" id="ARBA00004255"/>
    </source>
</evidence>
<dbReference type="GO" id="GO:0006888">
    <property type="term" value="P:endoplasmic reticulum to Golgi vesicle-mediated transport"/>
    <property type="evidence" value="ECO:0007669"/>
    <property type="project" value="TreeGrafter"/>
</dbReference>
<dbReference type="EMBL" id="JAACJM010000007">
    <property type="protein sequence ID" value="KAF5371710.1"/>
    <property type="molecule type" value="Genomic_DNA"/>
</dbReference>
<evidence type="ECO:0000256" key="10">
    <source>
        <dbReference type="ARBA" id="ARBA00023136"/>
    </source>
</evidence>
<feature type="domain" description="Coatomer alpha subunit C-terminal" evidence="14">
    <location>
        <begin position="1316"/>
        <end position="1665"/>
    </location>
</feature>
<reference evidence="16 17" key="1">
    <citation type="journal article" date="2020" name="ISME J.">
        <title>Uncovering the hidden diversity of litter-decomposition mechanisms in mushroom-forming fungi.</title>
        <authorList>
            <person name="Floudas D."/>
            <person name="Bentzer J."/>
            <person name="Ahren D."/>
            <person name="Johansson T."/>
            <person name="Persson P."/>
            <person name="Tunlid A."/>
        </authorList>
    </citation>
    <scope>NUCLEOTIDE SEQUENCE [LARGE SCALE GENOMIC DNA]</scope>
    <source>
        <strain evidence="16 17">CBS 291.85</strain>
    </source>
</reference>
<evidence type="ECO:0000256" key="6">
    <source>
        <dbReference type="ARBA" id="ARBA00022737"/>
    </source>
</evidence>
<feature type="repeat" description="WD" evidence="11">
    <location>
        <begin position="552"/>
        <end position="593"/>
    </location>
</feature>
<dbReference type="Gene3D" id="2.130.10.10">
    <property type="entry name" value="YVTN repeat-like/Quinoprotein amine dehydrogenase"/>
    <property type="match status" value="1"/>
</dbReference>
<keyword evidence="12" id="KW-0812">Transmembrane</keyword>
<dbReference type="Pfam" id="PF00400">
    <property type="entry name" value="WD40"/>
    <property type="match status" value="5"/>
</dbReference>
<feature type="transmembrane region" description="Helical" evidence="12">
    <location>
        <begin position="472"/>
        <end position="490"/>
    </location>
</feature>
<keyword evidence="5 11" id="KW-0853">WD repeat</keyword>
<name>A0A8H5GVJ8_9AGAR</name>
<feature type="transmembrane region" description="Helical" evidence="12">
    <location>
        <begin position="410"/>
        <end position="428"/>
    </location>
</feature>
<keyword evidence="6" id="KW-0677">Repeat</keyword>
<feature type="repeat" description="WD" evidence="11">
    <location>
        <begin position="594"/>
        <end position="628"/>
    </location>
</feature>
<keyword evidence="8" id="KW-0653">Protein transport</keyword>
<dbReference type="Pfam" id="PF06957">
    <property type="entry name" value="COPI_C"/>
    <property type="match status" value="1"/>
</dbReference>
<feature type="transmembrane region" description="Helical" evidence="12">
    <location>
        <begin position="350"/>
        <end position="369"/>
    </location>
</feature>
<feature type="repeat" description="WD" evidence="11">
    <location>
        <begin position="700"/>
        <end position="741"/>
    </location>
</feature>
<dbReference type="Pfam" id="PF23953">
    <property type="entry name" value="TPR_COPA_B"/>
    <property type="match status" value="1"/>
</dbReference>
<dbReference type="PRINTS" id="PR00320">
    <property type="entry name" value="GPROTEINBRPT"/>
</dbReference>
<feature type="domain" description="COPA/B TPR" evidence="15">
    <location>
        <begin position="1081"/>
        <end position="1229"/>
    </location>
</feature>
<evidence type="ECO:0000256" key="2">
    <source>
        <dbReference type="ARBA" id="ARBA00004496"/>
    </source>
</evidence>
<evidence type="ECO:0000256" key="9">
    <source>
        <dbReference type="ARBA" id="ARBA00023034"/>
    </source>
</evidence>
<dbReference type="GO" id="GO:0006886">
    <property type="term" value="P:intracellular protein transport"/>
    <property type="evidence" value="ECO:0007669"/>
    <property type="project" value="InterPro"/>
</dbReference>
<evidence type="ECO:0000256" key="11">
    <source>
        <dbReference type="PROSITE-ProRule" id="PRU00221"/>
    </source>
</evidence>
<dbReference type="Gene3D" id="1.25.40.470">
    <property type="match status" value="1"/>
</dbReference>
<feature type="domain" description="COPA/B second beta-propeller" evidence="13">
    <location>
        <begin position="794"/>
        <end position="1040"/>
    </location>
</feature>
<dbReference type="Pfam" id="PF04053">
    <property type="entry name" value="B-prop_COPA_B_2nd"/>
    <property type="match status" value="1"/>
</dbReference>
<protein>
    <recommendedName>
        <fullName evidence="18">Coatomer subunit alpha</fullName>
    </recommendedName>
</protein>
<dbReference type="PROSITE" id="PS00678">
    <property type="entry name" value="WD_REPEATS_1"/>
    <property type="match status" value="3"/>
</dbReference>
<dbReference type="PANTHER" id="PTHR19876">
    <property type="entry name" value="COATOMER"/>
    <property type="match status" value="1"/>
</dbReference>
<dbReference type="GO" id="GO:0006891">
    <property type="term" value="P:intra-Golgi vesicle-mediated transport"/>
    <property type="evidence" value="ECO:0007669"/>
    <property type="project" value="TreeGrafter"/>
</dbReference>
<dbReference type="PROSITE" id="PS50294">
    <property type="entry name" value="WD_REPEATS_REGION"/>
    <property type="match status" value="5"/>
</dbReference>
<dbReference type="SUPFAM" id="SSF51004">
    <property type="entry name" value="C-terminal (heme d1) domain of cytochrome cd1-nitrite reductase"/>
    <property type="match status" value="1"/>
</dbReference>
<keyword evidence="9" id="KW-0333">Golgi apparatus</keyword>
<dbReference type="InterPro" id="IPR015943">
    <property type="entry name" value="WD40/YVTN_repeat-like_dom_sf"/>
</dbReference>
<dbReference type="InterPro" id="IPR010714">
    <property type="entry name" value="Coatomer_asu_C"/>
</dbReference>